<dbReference type="SUPFAM" id="SSF57667">
    <property type="entry name" value="beta-beta-alpha zinc fingers"/>
    <property type="match status" value="1"/>
</dbReference>
<feature type="compositionally biased region" description="Acidic residues" evidence="5">
    <location>
        <begin position="454"/>
        <end position="463"/>
    </location>
</feature>
<evidence type="ECO:0000313" key="9">
    <source>
        <dbReference type="Proteomes" id="UP001567538"/>
    </source>
</evidence>
<evidence type="ECO:0000259" key="6">
    <source>
        <dbReference type="PROSITE" id="PS50076"/>
    </source>
</evidence>
<feature type="compositionally biased region" description="Basic residues" evidence="5">
    <location>
        <begin position="639"/>
        <end position="648"/>
    </location>
</feature>
<dbReference type="InterPro" id="IPR003604">
    <property type="entry name" value="Matrin/U1-like-C_Znf_C2H2"/>
</dbReference>
<dbReference type="InterPro" id="IPR036236">
    <property type="entry name" value="Znf_C2H2_sf"/>
</dbReference>
<evidence type="ECO:0000256" key="5">
    <source>
        <dbReference type="SAM" id="MobiDB-lite"/>
    </source>
</evidence>
<feature type="domain" description="J" evidence="6">
    <location>
        <begin position="8"/>
        <end position="77"/>
    </location>
</feature>
<protein>
    <submittedName>
        <fullName evidence="8">DNAJ protein JJJ1</fullName>
    </submittedName>
</protein>
<dbReference type="InterPro" id="IPR001623">
    <property type="entry name" value="DnaJ_domain"/>
</dbReference>
<evidence type="ECO:0000256" key="3">
    <source>
        <dbReference type="ARBA" id="ARBA00022833"/>
    </source>
</evidence>
<dbReference type="SUPFAM" id="SSF46565">
    <property type="entry name" value="Chaperone J-domain"/>
    <property type="match status" value="1"/>
</dbReference>
<dbReference type="SMART" id="SM00271">
    <property type="entry name" value="DnaJ"/>
    <property type="match status" value="1"/>
</dbReference>
<dbReference type="InterPro" id="IPR018253">
    <property type="entry name" value="DnaJ_domain_CS"/>
</dbReference>
<dbReference type="PANTHER" id="PTHR45495">
    <property type="entry name" value="DNAJ PROTEIN JJJ1 HOMOLOG"/>
    <property type="match status" value="1"/>
</dbReference>
<sequence length="684" mass="77331">MASSEKRCLYEVLGLSRDCSADEIRSAYRRLALQRHPDKLVRSGVSEADATAAFQELVNAYEVLSDDRERAWYDSHRNQILFSSTSSSAAATGGSSGFVPDLFSFFSNSVYSGYSDSGRGFYKVYRDLFEKIYANELNFAKKLGLPLPREAPVMGNLESPYVQVTAFYSYWLGFTTILEFFWADQYDAMAGPNRKSRRLMEEENKKLRKKARREYNETVRGLAEFVKKRDKRVIDMQVKRNEEIERKREEEKQRKKELERQKAEKARNYEEPEWAKVEEVEEDESEDALEEKKNEFYCVACSKKFRSDKQWKNHEQSKKHKEKVAQLREAFLEEDVECEAGGERDEADDGSDIGYLSADDGVSKLQEQFETGIGIQEDDSDDGQNESGEAVEFEDPKDFSGGNGVAEGTGPDEEDDDDNDDEASVFEAMLSGRRTRNKARNQPSAPATKTQMESDGDELDFTEYNDTKGEDPKDFSGGNGVAEGMGPDEEDDDDNDDGDGDEASVFEAMLSGRRSRNKARNQPRDPAAKTQMESDDDELGFMEYNDTKGSRSNRGRRRRRGRRQDEAEPAKPSTAERKDKAEDDEECDGGAMESVSEPLPESETTTTGNAVREKVHKHTEQGVNKKLPAKKENAAKSKAASKGRKQKVSTRGADNMCEKCGEEFESKNKLHKHLGETGHASLKR</sequence>
<dbReference type="Gene3D" id="3.30.160.60">
    <property type="entry name" value="Classic Zinc Finger"/>
    <property type="match status" value="1"/>
</dbReference>
<evidence type="ECO:0000313" key="8">
    <source>
        <dbReference type="EMBL" id="KAL1551400.1"/>
    </source>
</evidence>
<dbReference type="Proteomes" id="UP001567538">
    <property type="component" value="Unassembled WGS sequence"/>
</dbReference>
<reference evidence="8 9" key="1">
    <citation type="submission" date="2024-06" db="EMBL/GenBank/DDBJ databases">
        <title>A chromosome level genome sequence of Diviner's sage (Salvia divinorum).</title>
        <authorList>
            <person name="Ford S.A."/>
            <person name="Ro D.-K."/>
            <person name="Ness R.W."/>
            <person name="Phillips M.A."/>
        </authorList>
    </citation>
    <scope>NUCLEOTIDE SEQUENCE [LARGE SCALE GENOMIC DNA]</scope>
    <source>
        <strain evidence="8">SAF-2024a</strain>
        <tissue evidence="8">Leaf</tissue>
    </source>
</reference>
<feature type="compositionally biased region" description="Polar residues" evidence="5">
    <location>
        <begin position="440"/>
        <end position="453"/>
    </location>
</feature>
<comment type="caution">
    <text evidence="8">The sequence shown here is derived from an EMBL/GenBank/DDBJ whole genome shotgun (WGS) entry which is preliminary data.</text>
</comment>
<evidence type="ECO:0000256" key="4">
    <source>
        <dbReference type="PROSITE-ProRule" id="PRU00042"/>
    </source>
</evidence>
<feature type="compositionally biased region" description="Acidic residues" evidence="5">
    <location>
        <begin position="486"/>
        <end position="504"/>
    </location>
</feature>
<dbReference type="SMART" id="SM00355">
    <property type="entry name" value="ZnF_C2H2"/>
    <property type="match status" value="2"/>
</dbReference>
<keyword evidence="1" id="KW-0479">Metal-binding</keyword>
<feature type="compositionally biased region" description="Basic residues" evidence="5">
    <location>
        <begin position="551"/>
        <end position="562"/>
    </location>
</feature>
<evidence type="ECO:0000256" key="2">
    <source>
        <dbReference type="ARBA" id="ARBA00022771"/>
    </source>
</evidence>
<dbReference type="Pfam" id="PF00226">
    <property type="entry name" value="DnaJ"/>
    <property type="match status" value="1"/>
</dbReference>
<feature type="compositionally biased region" description="Basic and acidic residues" evidence="5">
    <location>
        <begin position="563"/>
        <end position="581"/>
    </location>
</feature>
<dbReference type="Gene3D" id="1.10.287.110">
    <property type="entry name" value="DnaJ domain"/>
    <property type="match status" value="1"/>
</dbReference>
<feature type="compositionally biased region" description="Acidic residues" evidence="5">
    <location>
        <begin position="376"/>
        <end position="395"/>
    </location>
</feature>
<name>A0ABD1H4Q3_SALDI</name>
<feature type="region of interest" description="Disordered" evidence="5">
    <location>
        <begin position="334"/>
        <end position="653"/>
    </location>
</feature>
<feature type="compositionally biased region" description="Low complexity" evidence="5">
    <location>
        <begin position="593"/>
        <end position="607"/>
    </location>
</feature>
<proteinExistence type="predicted"/>
<dbReference type="InterPro" id="IPR013087">
    <property type="entry name" value="Znf_C2H2_type"/>
</dbReference>
<feature type="compositionally biased region" description="Acidic residues" evidence="5">
    <location>
        <begin position="334"/>
        <end position="351"/>
    </location>
</feature>
<dbReference type="PROSITE" id="PS00636">
    <property type="entry name" value="DNAJ_1"/>
    <property type="match status" value="1"/>
</dbReference>
<dbReference type="PANTHER" id="PTHR45495:SF1">
    <property type="entry name" value="DNAJ PROTEIN JJJ1 HOMOLOG"/>
    <property type="match status" value="1"/>
</dbReference>
<feature type="region of interest" description="Disordered" evidence="5">
    <location>
        <begin position="245"/>
        <end position="274"/>
    </location>
</feature>
<feature type="compositionally biased region" description="Acidic residues" evidence="5">
    <location>
        <begin position="410"/>
        <end position="424"/>
    </location>
</feature>
<dbReference type="Pfam" id="PF21884">
    <property type="entry name" value="ZUO1-like_ZHD"/>
    <property type="match status" value="1"/>
</dbReference>
<dbReference type="PRINTS" id="PR00625">
    <property type="entry name" value="JDOMAIN"/>
</dbReference>
<dbReference type="PROSITE" id="PS50157">
    <property type="entry name" value="ZINC_FINGER_C2H2_2"/>
    <property type="match status" value="1"/>
</dbReference>
<dbReference type="AlphaFoldDB" id="A0ABD1H4Q3"/>
<dbReference type="GO" id="GO:0008270">
    <property type="term" value="F:zinc ion binding"/>
    <property type="evidence" value="ECO:0007669"/>
    <property type="project" value="UniProtKB-KW"/>
</dbReference>
<dbReference type="InterPro" id="IPR044648">
    <property type="entry name" value="JJJ1_plant"/>
</dbReference>
<dbReference type="SMART" id="SM00451">
    <property type="entry name" value="ZnF_U1"/>
    <property type="match status" value="1"/>
</dbReference>
<dbReference type="PROSITE" id="PS00028">
    <property type="entry name" value="ZINC_FINGER_C2H2_1"/>
    <property type="match status" value="2"/>
</dbReference>
<dbReference type="Pfam" id="PF12171">
    <property type="entry name" value="zf-C2H2_jaz"/>
    <property type="match status" value="1"/>
</dbReference>
<dbReference type="CDD" id="cd06257">
    <property type="entry name" value="DnaJ"/>
    <property type="match status" value="1"/>
</dbReference>
<keyword evidence="9" id="KW-1185">Reference proteome</keyword>
<keyword evidence="2 4" id="KW-0863">Zinc-finger</keyword>
<feature type="domain" description="C2H2-type" evidence="7">
    <location>
        <begin position="655"/>
        <end position="684"/>
    </location>
</feature>
<dbReference type="InterPro" id="IPR022755">
    <property type="entry name" value="Znf_C2H2_jaz"/>
</dbReference>
<organism evidence="8 9">
    <name type="scientific">Salvia divinorum</name>
    <name type="common">Maria pastora</name>
    <name type="synonym">Diviner's sage</name>
    <dbReference type="NCBI Taxonomy" id="28513"/>
    <lineage>
        <taxon>Eukaryota</taxon>
        <taxon>Viridiplantae</taxon>
        <taxon>Streptophyta</taxon>
        <taxon>Embryophyta</taxon>
        <taxon>Tracheophyta</taxon>
        <taxon>Spermatophyta</taxon>
        <taxon>Magnoliopsida</taxon>
        <taxon>eudicotyledons</taxon>
        <taxon>Gunneridae</taxon>
        <taxon>Pentapetalae</taxon>
        <taxon>asterids</taxon>
        <taxon>lamiids</taxon>
        <taxon>Lamiales</taxon>
        <taxon>Lamiaceae</taxon>
        <taxon>Nepetoideae</taxon>
        <taxon>Mentheae</taxon>
        <taxon>Salviinae</taxon>
        <taxon>Salvia</taxon>
        <taxon>Salvia subgen. Calosphace</taxon>
    </lineage>
</organism>
<gene>
    <name evidence="8" type="ORF">AAHA92_19251</name>
</gene>
<dbReference type="InterPro" id="IPR054076">
    <property type="entry name" value="ZUO1-like_ZHD"/>
</dbReference>
<dbReference type="InterPro" id="IPR036869">
    <property type="entry name" value="J_dom_sf"/>
</dbReference>
<evidence type="ECO:0000256" key="1">
    <source>
        <dbReference type="ARBA" id="ARBA00022723"/>
    </source>
</evidence>
<dbReference type="PROSITE" id="PS50076">
    <property type="entry name" value="DNAJ_2"/>
    <property type="match status" value="1"/>
</dbReference>
<accession>A0ABD1H4Q3</accession>
<feature type="compositionally biased region" description="Basic and acidic residues" evidence="5">
    <location>
        <begin position="465"/>
        <end position="474"/>
    </location>
</feature>
<dbReference type="EMBL" id="JBEAFC010000007">
    <property type="protein sequence ID" value="KAL1551400.1"/>
    <property type="molecule type" value="Genomic_DNA"/>
</dbReference>
<keyword evidence="3" id="KW-0862">Zinc</keyword>
<evidence type="ECO:0000259" key="7">
    <source>
        <dbReference type="PROSITE" id="PS50157"/>
    </source>
</evidence>